<evidence type="ECO:0000313" key="10">
    <source>
        <dbReference type="EMBL" id="GHB95072.1"/>
    </source>
</evidence>
<dbReference type="InterPro" id="IPR013785">
    <property type="entry name" value="Aldolase_TIM"/>
</dbReference>
<dbReference type="InterPro" id="IPR045186">
    <property type="entry name" value="Indole-3-glycerol_P_synth"/>
</dbReference>
<evidence type="ECO:0000256" key="5">
    <source>
        <dbReference type="ARBA" id="ARBA00022822"/>
    </source>
</evidence>
<dbReference type="UniPathway" id="UPA00035">
    <property type="reaction ID" value="UER00043"/>
</dbReference>
<dbReference type="InterPro" id="IPR001468">
    <property type="entry name" value="Indole-3-GlycerolPSynthase_CS"/>
</dbReference>
<evidence type="ECO:0000256" key="4">
    <source>
        <dbReference type="ARBA" id="ARBA00022793"/>
    </source>
</evidence>
<reference evidence="10" key="2">
    <citation type="submission" date="2020-09" db="EMBL/GenBank/DDBJ databases">
        <authorList>
            <person name="Sun Q."/>
            <person name="Kim S."/>
        </authorList>
    </citation>
    <scope>NUCLEOTIDE SEQUENCE</scope>
    <source>
        <strain evidence="10">KCTC 12870</strain>
    </source>
</reference>
<dbReference type="PANTHER" id="PTHR22854">
    <property type="entry name" value="TRYPTOPHAN BIOSYNTHESIS PROTEIN"/>
    <property type="match status" value="1"/>
</dbReference>
<keyword evidence="5 8" id="KW-0822">Tryptophan biosynthesis</keyword>
<dbReference type="AlphaFoldDB" id="A0A8J3DFV5"/>
<dbReference type="Proteomes" id="UP000642829">
    <property type="component" value="Unassembled WGS sequence"/>
</dbReference>
<evidence type="ECO:0000259" key="9">
    <source>
        <dbReference type="Pfam" id="PF00218"/>
    </source>
</evidence>
<keyword evidence="4 8" id="KW-0210">Decarboxylase</keyword>
<dbReference type="RefSeq" id="WP_189512179.1">
    <property type="nucleotide sequence ID" value="NZ_BMXG01000004.1"/>
</dbReference>
<evidence type="ECO:0000313" key="11">
    <source>
        <dbReference type="Proteomes" id="UP000642829"/>
    </source>
</evidence>
<evidence type="ECO:0000256" key="7">
    <source>
        <dbReference type="ARBA" id="ARBA00023239"/>
    </source>
</evidence>
<gene>
    <name evidence="8 10" type="primary">trpC</name>
    <name evidence="10" type="ORF">GCM10007047_08350</name>
</gene>
<sequence length="263" mass="29464">MDKLAEIMAHKREEIEHRIRPVRDSELNRLSQNQTGKSFAEALRARRGLAVIAEIKRRSPSAGQIAELPDATEQARKYQNAEVDCLSVLTDEKYFGGSLRDLWNVTDFLSDHRRDIPCLRKDFFVHPIQIVEAAEAGARCILIIVRALEDDEIDRLYDAAQAAGLDALFEVHTERELDRALEFGPRIVGVNNRDLSRFVTDLAISELIIPQMPDDVIPVSESGIFTPEDAARAHACGAQAILVGEALMREEDPTDLVKAFHQA</sequence>
<comment type="catalytic activity">
    <reaction evidence="1 8">
        <text>1-(2-carboxyphenylamino)-1-deoxy-D-ribulose 5-phosphate + H(+) = (1S,2R)-1-C-(indol-3-yl)glycerol 3-phosphate + CO2 + H2O</text>
        <dbReference type="Rhea" id="RHEA:23476"/>
        <dbReference type="ChEBI" id="CHEBI:15377"/>
        <dbReference type="ChEBI" id="CHEBI:15378"/>
        <dbReference type="ChEBI" id="CHEBI:16526"/>
        <dbReference type="ChEBI" id="CHEBI:58613"/>
        <dbReference type="ChEBI" id="CHEBI:58866"/>
        <dbReference type="EC" id="4.1.1.48"/>
    </reaction>
</comment>
<evidence type="ECO:0000256" key="8">
    <source>
        <dbReference type="HAMAP-Rule" id="MF_00134"/>
    </source>
</evidence>
<feature type="domain" description="Indole-3-glycerol phosphate synthase" evidence="9">
    <location>
        <begin position="4"/>
        <end position="259"/>
    </location>
</feature>
<dbReference type="PROSITE" id="PS00614">
    <property type="entry name" value="IGPS"/>
    <property type="match status" value="1"/>
</dbReference>
<evidence type="ECO:0000256" key="1">
    <source>
        <dbReference type="ARBA" id="ARBA00001633"/>
    </source>
</evidence>
<dbReference type="HAMAP" id="MF_00134_B">
    <property type="entry name" value="IGPS_B"/>
    <property type="match status" value="1"/>
</dbReference>
<comment type="pathway">
    <text evidence="2 8">Amino-acid biosynthesis; L-tryptophan biosynthesis; L-tryptophan from chorismate: step 4/5.</text>
</comment>
<name>A0A8J3DFV5_9BACT</name>
<dbReference type="NCBIfam" id="NF001377">
    <property type="entry name" value="PRK00278.2-4"/>
    <property type="match status" value="1"/>
</dbReference>
<dbReference type="EMBL" id="BMXG01000004">
    <property type="protein sequence ID" value="GHB95072.1"/>
    <property type="molecule type" value="Genomic_DNA"/>
</dbReference>
<protein>
    <recommendedName>
        <fullName evidence="8">Indole-3-glycerol phosphate synthase</fullName>
        <shortName evidence="8">IGPS</shortName>
        <ecNumber evidence="8">4.1.1.48</ecNumber>
    </recommendedName>
</protein>
<evidence type="ECO:0000256" key="3">
    <source>
        <dbReference type="ARBA" id="ARBA00022605"/>
    </source>
</evidence>
<dbReference type="Pfam" id="PF00218">
    <property type="entry name" value="IGPS"/>
    <property type="match status" value="1"/>
</dbReference>
<dbReference type="InterPro" id="IPR011060">
    <property type="entry name" value="RibuloseP-bd_barrel"/>
</dbReference>
<evidence type="ECO:0000256" key="6">
    <source>
        <dbReference type="ARBA" id="ARBA00023141"/>
    </source>
</evidence>
<dbReference type="FunFam" id="3.20.20.70:FF:000024">
    <property type="entry name" value="Indole-3-glycerol phosphate synthase"/>
    <property type="match status" value="1"/>
</dbReference>
<dbReference type="Gene3D" id="3.20.20.70">
    <property type="entry name" value="Aldolase class I"/>
    <property type="match status" value="1"/>
</dbReference>
<organism evidence="10 11">
    <name type="scientific">Cerasicoccus arenae</name>
    <dbReference type="NCBI Taxonomy" id="424488"/>
    <lineage>
        <taxon>Bacteria</taxon>
        <taxon>Pseudomonadati</taxon>
        <taxon>Verrucomicrobiota</taxon>
        <taxon>Opitutia</taxon>
        <taxon>Puniceicoccales</taxon>
        <taxon>Cerasicoccaceae</taxon>
        <taxon>Cerasicoccus</taxon>
    </lineage>
</organism>
<keyword evidence="11" id="KW-1185">Reference proteome</keyword>
<dbReference type="EC" id="4.1.1.48" evidence="8"/>
<keyword evidence="7 8" id="KW-0456">Lyase</keyword>
<evidence type="ECO:0000256" key="2">
    <source>
        <dbReference type="ARBA" id="ARBA00004696"/>
    </source>
</evidence>
<reference evidence="10" key="1">
    <citation type="journal article" date="2014" name="Int. J. Syst. Evol. Microbiol.">
        <title>Complete genome sequence of Corynebacterium casei LMG S-19264T (=DSM 44701T), isolated from a smear-ripened cheese.</title>
        <authorList>
            <consortium name="US DOE Joint Genome Institute (JGI-PGF)"/>
            <person name="Walter F."/>
            <person name="Albersmeier A."/>
            <person name="Kalinowski J."/>
            <person name="Ruckert C."/>
        </authorList>
    </citation>
    <scope>NUCLEOTIDE SEQUENCE</scope>
    <source>
        <strain evidence="10">KCTC 12870</strain>
    </source>
</reference>
<proteinExistence type="inferred from homology"/>
<dbReference type="InterPro" id="IPR013798">
    <property type="entry name" value="Indole-3-glycerol_P_synth_dom"/>
</dbReference>
<dbReference type="GO" id="GO:0004425">
    <property type="term" value="F:indole-3-glycerol-phosphate synthase activity"/>
    <property type="evidence" value="ECO:0007669"/>
    <property type="project" value="UniProtKB-UniRule"/>
</dbReference>
<dbReference type="PANTHER" id="PTHR22854:SF2">
    <property type="entry name" value="INDOLE-3-GLYCEROL-PHOSPHATE SYNTHASE"/>
    <property type="match status" value="1"/>
</dbReference>
<accession>A0A8J3DFV5</accession>
<keyword evidence="3 8" id="KW-0028">Amino-acid biosynthesis</keyword>
<comment type="similarity">
    <text evidence="8">Belongs to the TrpC family.</text>
</comment>
<dbReference type="GO" id="GO:0000162">
    <property type="term" value="P:L-tryptophan biosynthetic process"/>
    <property type="evidence" value="ECO:0007669"/>
    <property type="project" value="UniProtKB-UniRule"/>
</dbReference>
<comment type="caution">
    <text evidence="10">The sequence shown here is derived from an EMBL/GenBank/DDBJ whole genome shotgun (WGS) entry which is preliminary data.</text>
</comment>
<dbReference type="SUPFAM" id="SSF51366">
    <property type="entry name" value="Ribulose-phoshate binding barrel"/>
    <property type="match status" value="1"/>
</dbReference>
<dbReference type="CDD" id="cd00331">
    <property type="entry name" value="IGPS"/>
    <property type="match status" value="1"/>
</dbReference>
<dbReference type="GO" id="GO:0004640">
    <property type="term" value="F:phosphoribosylanthranilate isomerase activity"/>
    <property type="evidence" value="ECO:0007669"/>
    <property type="project" value="TreeGrafter"/>
</dbReference>
<keyword evidence="6 8" id="KW-0057">Aromatic amino acid biosynthesis</keyword>